<proteinExistence type="predicted"/>
<dbReference type="PROSITE" id="PS50885">
    <property type="entry name" value="HAMP"/>
    <property type="match status" value="1"/>
</dbReference>
<feature type="region of interest" description="Disordered" evidence="11">
    <location>
        <begin position="130"/>
        <end position="149"/>
    </location>
</feature>
<keyword evidence="6 12" id="KW-0812">Transmembrane</keyword>
<dbReference type="PANTHER" id="PTHR45436:SF8">
    <property type="entry name" value="HISTIDINE KINASE"/>
    <property type="match status" value="1"/>
</dbReference>
<evidence type="ECO:0000313" key="15">
    <source>
        <dbReference type="EMBL" id="PDQ20724.1"/>
    </source>
</evidence>
<dbReference type="AlphaFoldDB" id="A0A2A6FFV6"/>
<evidence type="ECO:0000259" key="13">
    <source>
        <dbReference type="PROSITE" id="PS50109"/>
    </source>
</evidence>
<evidence type="ECO:0000256" key="12">
    <source>
        <dbReference type="SAM" id="Phobius"/>
    </source>
</evidence>
<dbReference type="InterPro" id="IPR005467">
    <property type="entry name" value="His_kinase_dom"/>
</dbReference>
<dbReference type="Pfam" id="PF00672">
    <property type="entry name" value="HAMP"/>
    <property type="match status" value="1"/>
</dbReference>
<comment type="caution">
    <text evidence="15">The sequence shown here is derived from an EMBL/GenBank/DDBJ whole genome shotgun (WGS) entry which is preliminary data.</text>
</comment>
<keyword evidence="7 15" id="KW-0418">Kinase</keyword>
<gene>
    <name evidence="15" type="ORF">CN311_12900</name>
</gene>
<dbReference type="Gene3D" id="1.10.287.130">
    <property type="match status" value="1"/>
</dbReference>
<keyword evidence="10 12" id="KW-0472">Membrane</keyword>
<sequence>MALSLPAIMKTTAARLSALYLLLFALCAVLLVFYMTSLSARMLTAQTQDTINDEVLGLARAYQRGGLPVLVRVVEARSRQPGANLYLIADTNGQILTGNVQSLEPGVIETEGWTKEPFSYRRFGEGELERQRNPVSDQQSGENEVQAQGEKGHNAIALVLRLPNQMIMLVGRDLGEPERFRAVIRRALMLALGMMGLGGLLIWFFVGRAALKRIDSVSEASRRIMGGDLSGRLPVTGAGDEFDRLSENLNSMLARIATLNEGLKQVSDNIAHDLKTPLTRLRNRAEAVLSGKHRTTDYRQALEGTIAESDQLIKTFNAILMISRLEAGYSSESTSRVDLAAAVRDVVELYEPVAEEAGVTLESSVEGSFAVDGNRELIGQALSNIVDNAIKYSTDSTGKPGVRVTLERVGGEIRLTVSDNGQGIPDDADRARVTERFVRLEKSRSQPGSGLGLSLAKAIMTFHNGRIDLLPADPGLSVVMSFPGREEH</sequence>
<feature type="compositionally biased region" description="Polar residues" evidence="11">
    <location>
        <begin position="133"/>
        <end position="146"/>
    </location>
</feature>
<dbReference type="InterPro" id="IPR036890">
    <property type="entry name" value="HATPase_C_sf"/>
</dbReference>
<dbReference type="SMART" id="SM00387">
    <property type="entry name" value="HATPase_c"/>
    <property type="match status" value="1"/>
</dbReference>
<dbReference type="SMART" id="SM00388">
    <property type="entry name" value="HisKA"/>
    <property type="match status" value="1"/>
</dbReference>
<dbReference type="InterPro" id="IPR036097">
    <property type="entry name" value="HisK_dim/P_sf"/>
</dbReference>
<feature type="transmembrane region" description="Helical" evidence="12">
    <location>
        <begin position="187"/>
        <end position="206"/>
    </location>
</feature>
<dbReference type="EC" id="2.7.13.3" evidence="3"/>
<comment type="subcellular location">
    <subcellularLocation>
        <location evidence="2">Membrane</location>
    </subcellularLocation>
</comment>
<dbReference type="InterPro" id="IPR050428">
    <property type="entry name" value="TCS_sensor_his_kinase"/>
</dbReference>
<evidence type="ECO:0000256" key="10">
    <source>
        <dbReference type="ARBA" id="ARBA00023136"/>
    </source>
</evidence>
<feature type="transmembrane region" description="Helical" evidence="12">
    <location>
        <begin position="12"/>
        <end position="34"/>
    </location>
</feature>
<dbReference type="GO" id="GO:0005886">
    <property type="term" value="C:plasma membrane"/>
    <property type="evidence" value="ECO:0007669"/>
    <property type="project" value="TreeGrafter"/>
</dbReference>
<keyword evidence="4" id="KW-0597">Phosphoprotein</keyword>
<dbReference type="Gene3D" id="6.10.340.10">
    <property type="match status" value="1"/>
</dbReference>
<dbReference type="SUPFAM" id="SSF47384">
    <property type="entry name" value="Homodimeric domain of signal transducing histidine kinase"/>
    <property type="match status" value="1"/>
</dbReference>
<evidence type="ECO:0000256" key="1">
    <source>
        <dbReference type="ARBA" id="ARBA00000085"/>
    </source>
</evidence>
<evidence type="ECO:0000256" key="11">
    <source>
        <dbReference type="SAM" id="MobiDB-lite"/>
    </source>
</evidence>
<evidence type="ECO:0000256" key="9">
    <source>
        <dbReference type="ARBA" id="ARBA00023012"/>
    </source>
</evidence>
<evidence type="ECO:0000256" key="2">
    <source>
        <dbReference type="ARBA" id="ARBA00004370"/>
    </source>
</evidence>
<dbReference type="InterPro" id="IPR003660">
    <property type="entry name" value="HAMP_dom"/>
</dbReference>
<dbReference type="PROSITE" id="PS50109">
    <property type="entry name" value="HIS_KIN"/>
    <property type="match status" value="1"/>
</dbReference>
<dbReference type="GO" id="GO:0000155">
    <property type="term" value="F:phosphorelay sensor kinase activity"/>
    <property type="evidence" value="ECO:0007669"/>
    <property type="project" value="InterPro"/>
</dbReference>
<evidence type="ECO:0000256" key="7">
    <source>
        <dbReference type="ARBA" id="ARBA00022777"/>
    </source>
</evidence>
<dbReference type="Pfam" id="PF00512">
    <property type="entry name" value="HisKA"/>
    <property type="match status" value="1"/>
</dbReference>
<dbReference type="EMBL" id="NWQG01000068">
    <property type="protein sequence ID" value="PDQ20724.1"/>
    <property type="molecule type" value="Genomic_DNA"/>
</dbReference>
<dbReference type="Gene3D" id="3.30.565.10">
    <property type="entry name" value="Histidine kinase-like ATPase, C-terminal domain"/>
    <property type="match status" value="1"/>
</dbReference>
<name>A0A2A6FFV6_9HYPH</name>
<evidence type="ECO:0000259" key="14">
    <source>
        <dbReference type="PROSITE" id="PS50885"/>
    </source>
</evidence>
<keyword evidence="8 12" id="KW-1133">Transmembrane helix</keyword>
<keyword evidence="9" id="KW-0902">Two-component regulatory system</keyword>
<evidence type="ECO:0000256" key="4">
    <source>
        <dbReference type="ARBA" id="ARBA00022553"/>
    </source>
</evidence>
<dbReference type="CDD" id="cd00082">
    <property type="entry name" value="HisKA"/>
    <property type="match status" value="1"/>
</dbReference>
<dbReference type="InterPro" id="IPR004358">
    <property type="entry name" value="Sig_transdc_His_kin-like_C"/>
</dbReference>
<accession>A0A2A6FFV6</accession>
<reference evidence="15 16" key="1">
    <citation type="submission" date="2017-09" db="EMBL/GenBank/DDBJ databases">
        <title>Mesorhizobum sanjuanii sp. nov. isolated from nodules of Lotus tenuis in saline-alkaline lowlands of Flooding Pampa.</title>
        <authorList>
            <person name="Sannazzaro A.I."/>
            <person name="Torres Tejerizo G.A."/>
            <person name="Fontana F."/>
            <person name="Cumpa Velazquez L.M."/>
            <person name="Hansen L."/>
            <person name="Pistorio M."/>
            <person name="Estrella M.J."/>
        </authorList>
    </citation>
    <scope>NUCLEOTIDE SEQUENCE [LARGE SCALE GENOMIC DNA]</scope>
    <source>
        <strain evidence="15 16">BSA136</strain>
    </source>
</reference>
<dbReference type="SMART" id="SM00304">
    <property type="entry name" value="HAMP"/>
    <property type="match status" value="2"/>
</dbReference>
<evidence type="ECO:0000256" key="6">
    <source>
        <dbReference type="ARBA" id="ARBA00022692"/>
    </source>
</evidence>
<evidence type="ECO:0000313" key="16">
    <source>
        <dbReference type="Proteomes" id="UP000219182"/>
    </source>
</evidence>
<dbReference type="Proteomes" id="UP000219182">
    <property type="component" value="Unassembled WGS sequence"/>
</dbReference>
<evidence type="ECO:0000256" key="8">
    <source>
        <dbReference type="ARBA" id="ARBA00022989"/>
    </source>
</evidence>
<dbReference type="SUPFAM" id="SSF55874">
    <property type="entry name" value="ATPase domain of HSP90 chaperone/DNA topoisomerase II/histidine kinase"/>
    <property type="match status" value="1"/>
</dbReference>
<comment type="catalytic activity">
    <reaction evidence="1">
        <text>ATP + protein L-histidine = ADP + protein N-phospho-L-histidine.</text>
        <dbReference type="EC" id="2.7.13.3"/>
    </reaction>
</comment>
<protein>
    <recommendedName>
        <fullName evidence="3">histidine kinase</fullName>
        <ecNumber evidence="3">2.7.13.3</ecNumber>
    </recommendedName>
</protein>
<dbReference type="SUPFAM" id="SSF158472">
    <property type="entry name" value="HAMP domain-like"/>
    <property type="match status" value="1"/>
</dbReference>
<evidence type="ECO:0000256" key="3">
    <source>
        <dbReference type="ARBA" id="ARBA00012438"/>
    </source>
</evidence>
<keyword evidence="5" id="KW-0808">Transferase</keyword>
<keyword evidence="16" id="KW-1185">Reference proteome</keyword>
<evidence type="ECO:0000256" key="5">
    <source>
        <dbReference type="ARBA" id="ARBA00022679"/>
    </source>
</evidence>
<feature type="domain" description="HAMP" evidence="14">
    <location>
        <begin position="208"/>
        <end position="261"/>
    </location>
</feature>
<dbReference type="Pfam" id="PF02518">
    <property type="entry name" value="HATPase_c"/>
    <property type="match status" value="1"/>
</dbReference>
<feature type="domain" description="Histidine kinase" evidence="13">
    <location>
        <begin position="269"/>
        <end position="486"/>
    </location>
</feature>
<dbReference type="PRINTS" id="PR00344">
    <property type="entry name" value="BCTRLSENSOR"/>
</dbReference>
<dbReference type="InterPro" id="IPR003661">
    <property type="entry name" value="HisK_dim/P_dom"/>
</dbReference>
<dbReference type="PANTHER" id="PTHR45436">
    <property type="entry name" value="SENSOR HISTIDINE KINASE YKOH"/>
    <property type="match status" value="1"/>
</dbReference>
<dbReference type="CDD" id="cd00075">
    <property type="entry name" value="HATPase"/>
    <property type="match status" value="1"/>
</dbReference>
<dbReference type="RefSeq" id="WP_097574095.1">
    <property type="nucleotide sequence ID" value="NZ_NWQG01000068.1"/>
</dbReference>
<dbReference type="InterPro" id="IPR003594">
    <property type="entry name" value="HATPase_dom"/>
</dbReference>
<organism evidence="15 16">
    <name type="scientific">Mesorhizobium sanjuanii</name>
    <dbReference type="NCBI Taxonomy" id="2037900"/>
    <lineage>
        <taxon>Bacteria</taxon>
        <taxon>Pseudomonadati</taxon>
        <taxon>Pseudomonadota</taxon>
        <taxon>Alphaproteobacteria</taxon>
        <taxon>Hyphomicrobiales</taxon>
        <taxon>Phyllobacteriaceae</taxon>
        <taxon>Mesorhizobium</taxon>
    </lineage>
</organism>
<dbReference type="CDD" id="cd06225">
    <property type="entry name" value="HAMP"/>
    <property type="match status" value="1"/>
</dbReference>